<evidence type="ECO:0000256" key="4">
    <source>
        <dbReference type="ARBA" id="ARBA00022989"/>
    </source>
</evidence>
<evidence type="ECO:0000256" key="2">
    <source>
        <dbReference type="ARBA" id="ARBA00022475"/>
    </source>
</evidence>
<feature type="transmembrane region" description="Helical" evidence="7">
    <location>
        <begin position="322"/>
        <end position="342"/>
    </location>
</feature>
<keyword evidence="3 7" id="KW-0812">Transmembrane</keyword>
<dbReference type="OrthoDB" id="3289958at2"/>
<evidence type="ECO:0000256" key="7">
    <source>
        <dbReference type="SAM" id="Phobius"/>
    </source>
</evidence>
<accession>A0A4Q7ZUV9</accession>
<keyword evidence="2" id="KW-1003">Cell membrane</keyword>
<feature type="region of interest" description="Disordered" evidence="6">
    <location>
        <begin position="406"/>
        <end position="430"/>
    </location>
</feature>
<comment type="subcellular location">
    <subcellularLocation>
        <location evidence="1">Cell membrane</location>
        <topology evidence="1">Multi-pass membrane protein</topology>
    </subcellularLocation>
</comment>
<gene>
    <name evidence="8" type="ORF">EV385_6330</name>
</gene>
<dbReference type="InterPro" id="IPR050833">
    <property type="entry name" value="Poly_Biosynth_Transport"/>
</dbReference>
<comment type="caution">
    <text evidence="8">The sequence shown here is derived from an EMBL/GenBank/DDBJ whole genome shotgun (WGS) entry which is preliminary data.</text>
</comment>
<feature type="compositionally biased region" description="Polar residues" evidence="6">
    <location>
        <begin position="406"/>
        <end position="416"/>
    </location>
</feature>
<dbReference type="EMBL" id="SHKY01000001">
    <property type="protein sequence ID" value="RZU54379.1"/>
    <property type="molecule type" value="Genomic_DNA"/>
</dbReference>
<feature type="transmembrane region" description="Helical" evidence="7">
    <location>
        <begin position="48"/>
        <end position="75"/>
    </location>
</feature>
<evidence type="ECO:0000256" key="5">
    <source>
        <dbReference type="ARBA" id="ARBA00023136"/>
    </source>
</evidence>
<proteinExistence type="predicted"/>
<dbReference type="PANTHER" id="PTHR30250:SF11">
    <property type="entry name" value="O-ANTIGEN TRANSPORTER-RELATED"/>
    <property type="match status" value="1"/>
</dbReference>
<reference evidence="8 9" key="1">
    <citation type="submission" date="2019-02" db="EMBL/GenBank/DDBJ databases">
        <title>Sequencing the genomes of 1000 actinobacteria strains.</title>
        <authorList>
            <person name="Klenk H.-P."/>
        </authorList>
    </citation>
    <scope>NUCLEOTIDE SEQUENCE [LARGE SCALE GENOMIC DNA]</scope>
    <source>
        <strain evidence="8 9">DSM 45162</strain>
    </source>
</reference>
<protein>
    <submittedName>
        <fullName evidence="8">Na+-driven multidrug efflux pump</fullName>
    </submittedName>
</protein>
<evidence type="ECO:0000256" key="3">
    <source>
        <dbReference type="ARBA" id="ARBA00022692"/>
    </source>
</evidence>
<dbReference type="PANTHER" id="PTHR30250">
    <property type="entry name" value="PST FAMILY PREDICTED COLANIC ACID TRANSPORTER"/>
    <property type="match status" value="1"/>
</dbReference>
<keyword evidence="9" id="KW-1185">Reference proteome</keyword>
<feature type="transmembrane region" description="Helical" evidence="7">
    <location>
        <begin position="87"/>
        <end position="109"/>
    </location>
</feature>
<dbReference type="GO" id="GO:0005886">
    <property type="term" value="C:plasma membrane"/>
    <property type="evidence" value="ECO:0007669"/>
    <property type="project" value="UniProtKB-SubCell"/>
</dbReference>
<feature type="compositionally biased region" description="Low complexity" evidence="6">
    <location>
        <begin position="417"/>
        <end position="430"/>
    </location>
</feature>
<evidence type="ECO:0000256" key="6">
    <source>
        <dbReference type="SAM" id="MobiDB-lite"/>
    </source>
</evidence>
<dbReference type="AlphaFoldDB" id="A0A4Q7ZUV9"/>
<dbReference type="Proteomes" id="UP000292564">
    <property type="component" value="Unassembled WGS sequence"/>
</dbReference>
<organism evidence="8 9">
    <name type="scientific">Krasilnikovia cinnamomea</name>
    <dbReference type="NCBI Taxonomy" id="349313"/>
    <lineage>
        <taxon>Bacteria</taxon>
        <taxon>Bacillati</taxon>
        <taxon>Actinomycetota</taxon>
        <taxon>Actinomycetes</taxon>
        <taxon>Micromonosporales</taxon>
        <taxon>Micromonosporaceae</taxon>
        <taxon>Krasilnikovia</taxon>
    </lineage>
</organism>
<evidence type="ECO:0000313" key="8">
    <source>
        <dbReference type="EMBL" id="RZU54379.1"/>
    </source>
</evidence>
<evidence type="ECO:0000256" key="1">
    <source>
        <dbReference type="ARBA" id="ARBA00004651"/>
    </source>
</evidence>
<feature type="transmembrane region" description="Helical" evidence="7">
    <location>
        <begin position="378"/>
        <end position="396"/>
    </location>
</feature>
<evidence type="ECO:0000313" key="9">
    <source>
        <dbReference type="Proteomes" id="UP000292564"/>
    </source>
</evidence>
<keyword evidence="4 7" id="KW-1133">Transmembrane helix</keyword>
<feature type="transmembrane region" description="Helical" evidence="7">
    <location>
        <begin position="247"/>
        <end position="272"/>
    </location>
</feature>
<dbReference type="RefSeq" id="WP_130512740.1">
    <property type="nucleotide sequence ID" value="NZ_SHKY01000001.1"/>
</dbReference>
<feature type="transmembrane region" description="Helical" evidence="7">
    <location>
        <begin position="217"/>
        <end position="235"/>
    </location>
</feature>
<feature type="transmembrane region" description="Helical" evidence="7">
    <location>
        <begin position="284"/>
        <end position="310"/>
    </location>
</feature>
<feature type="transmembrane region" description="Helical" evidence="7">
    <location>
        <begin position="12"/>
        <end position="36"/>
    </location>
</feature>
<keyword evidence="5 7" id="KW-0472">Membrane</keyword>
<name>A0A4Q7ZUV9_9ACTN</name>
<feature type="transmembrane region" description="Helical" evidence="7">
    <location>
        <begin position="121"/>
        <end position="141"/>
    </location>
</feature>
<sequence>MTASLSRLARVLLGGIGPIAIAVLVQSAGNLAFHAVVGRELDADGYGALGAVLSAMVMLGVPLGALQAAASALVARHGPGRATGMRALRAVTLWSLLPGVLVLAVAPGLQAYFHLGSLADAALLAPYLVVSAVLATARGLLLGDRKVGTVATTYLASTAARLALGLGLVIPYGVTGALVGTLAGEVAALAVALVPLLRPAPDTDPAAALRLRAVARAGVAVTGLFLFSTVDLLLARHHLSGDGSGDYVAAATVAKTVLALPAGIMSAVFPRLAAAWPLPHRLRALLTGGAAVVVPALLGATVIAAVPWLVLRLLYGDGYADAAGLVRTLSLVAALTSVVTLATHAGLARGGRTIAVPWIGAVLEVVFIELWHDSPAQIAAGSVAALVPTLVVIAMLEGRAWTRRTTQLPSPHADSSGTPATAGAAAHGTA</sequence>